<protein>
    <submittedName>
        <fullName evidence="3">Metalloregulator ArsR/SmtB family transcription factor</fullName>
    </submittedName>
</protein>
<dbReference type="Gene3D" id="3.40.50.2300">
    <property type="match status" value="1"/>
</dbReference>
<dbReference type="CDD" id="cd16345">
    <property type="entry name" value="LMWP_ArsC"/>
    <property type="match status" value="1"/>
</dbReference>
<dbReference type="InterPro" id="IPR036196">
    <property type="entry name" value="Ptyr_pPase_sf"/>
</dbReference>
<dbReference type="RefSeq" id="WP_289545541.1">
    <property type="nucleotide sequence ID" value="NZ_JAUDDZ010000012.1"/>
</dbReference>
<accession>A0ABT7VAE2</accession>
<dbReference type="Gene3D" id="1.10.10.10">
    <property type="entry name" value="Winged helix-like DNA-binding domain superfamily/Winged helix DNA-binding domain"/>
    <property type="match status" value="1"/>
</dbReference>
<evidence type="ECO:0000256" key="1">
    <source>
        <dbReference type="ARBA" id="ARBA00022849"/>
    </source>
</evidence>
<dbReference type="SMART" id="SM00226">
    <property type="entry name" value="LMWPc"/>
    <property type="match status" value="1"/>
</dbReference>
<dbReference type="PROSITE" id="PS50987">
    <property type="entry name" value="HTH_ARSR_2"/>
    <property type="match status" value="1"/>
</dbReference>
<dbReference type="InterPro" id="IPR036390">
    <property type="entry name" value="WH_DNA-bd_sf"/>
</dbReference>
<feature type="domain" description="HTH arsR-type" evidence="2">
    <location>
        <begin position="138"/>
        <end position="231"/>
    </location>
</feature>
<evidence type="ECO:0000313" key="4">
    <source>
        <dbReference type="Proteomes" id="UP001529421"/>
    </source>
</evidence>
<proteinExistence type="predicted"/>
<dbReference type="PRINTS" id="PR00778">
    <property type="entry name" value="HTHARSR"/>
</dbReference>
<dbReference type="SMART" id="SM00418">
    <property type="entry name" value="HTH_ARSR"/>
    <property type="match status" value="1"/>
</dbReference>
<dbReference type="SUPFAM" id="SSF52788">
    <property type="entry name" value="Phosphotyrosine protein phosphatases I"/>
    <property type="match status" value="1"/>
</dbReference>
<dbReference type="Proteomes" id="UP001529421">
    <property type="component" value="Unassembled WGS sequence"/>
</dbReference>
<dbReference type="InterPro" id="IPR023485">
    <property type="entry name" value="Ptyr_pPase"/>
</dbReference>
<dbReference type="PANTHER" id="PTHR43428">
    <property type="entry name" value="ARSENATE REDUCTASE"/>
    <property type="match status" value="1"/>
</dbReference>
<dbReference type="InterPro" id="IPR011991">
    <property type="entry name" value="ArsR-like_HTH"/>
</dbReference>
<evidence type="ECO:0000313" key="3">
    <source>
        <dbReference type="EMBL" id="MDM8275475.1"/>
    </source>
</evidence>
<keyword evidence="4" id="KW-1185">Reference proteome</keyword>
<reference evidence="4" key="1">
    <citation type="submission" date="2023-06" db="EMBL/GenBank/DDBJ databases">
        <title>Identification and characterization of horizontal gene transfer across gut microbiota members of farm animals based on homology search.</title>
        <authorList>
            <person name="Zeman M."/>
            <person name="Kubasova T."/>
            <person name="Jahodarova E."/>
            <person name="Nykrynova M."/>
            <person name="Rychlik I."/>
        </authorList>
    </citation>
    <scope>NUCLEOTIDE SEQUENCE [LARGE SCALE GENOMIC DNA]</scope>
    <source>
        <strain evidence="4">154_Feed</strain>
    </source>
</reference>
<comment type="caution">
    <text evidence="3">The sequence shown here is derived from an EMBL/GenBank/DDBJ whole genome shotgun (WGS) entry which is preliminary data.</text>
</comment>
<name>A0ABT7VAE2_9ACTN</name>
<dbReference type="Pfam" id="PF01451">
    <property type="entry name" value="LMWPc"/>
    <property type="match status" value="1"/>
</dbReference>
<sequence length="231" mass="25264">MSSLPVVAFVCTHNACRSQIAEAVARTWAGDALSPCSAGTHPAKHINPDALRVLRDRFGIDASSQKPKPLGELPRVDVLVTMGCGVSCPALPARHREDWGLEDPTGNGDEAFLATADMIVERTLDLKERIQAGCLDGSVELTRQLTARRLKALADPTRLHVIQLLSQQGELCACKLLPHLGVGQPTLSHHMTLLCREGLVIPRKEGRWTHYRLNRYAFAALRDMLPACLPD</sequence>
<dbReference type="InterPro" id="IPR001845">
    <property type="entry name" value="HTH_ArsR_DNA-bd_dom"/>
</dbReference>
<organism evidence="3 4">
    <name type="scientific">Enorma phocaeensis</name>
    <dbReference type="NCBI Taxonomy" id="1871019"/>
    <lineage>
        <taxon>Bacteria</taxon>
        <taxon>Bacillati</taxon>
        <taxon>Actinomycetota</taxon>
        <taxon>Coriobacteriia</taxon>
        <taxon>Coriobacteriales</taxon>
        <taxon>Coriobacteriaceae</taxon>
        <taxon>Enorma</taxon>
    </lineage>
</organism>
<dbReference type="EMBL" id="JAUDDZ010000012">
    <property type="protein sequence ID" value="MDM8275475.1"/>
    <property type="molecule type" value="Genomic_DNA"/>
</dbReference>
<dbReference type="CDD" id="cd00090">
    <property type="entry name" value="HTH_ARSR"/>
    <property type="match status" value="1"/>
</dbReference>
<dbReference type="NCBIfam" id="NF033788">
    <property type="entry name" value="HTH_metalloreg"/>
    <property type="match status" value="1"/>
</dbReference>
<dbReference type="Pfam" id="PF01022">
    <property type="entry name" value="HTH_5"/>
    <property type="match status" value="1"/>
</dbReference>
<keyword evidence="1" id="KW-0059">Arsenical resistance</keyword>
<evidence type="ECO:0000259" key="2">
    <source>
        <dbReference type="PROSITE" id="PS50987"/>
    </source>
</evidence>
<reference evidence="3 4" key="2">
    <citation type="submission" date="2023-06" db="EMBL/GenBank/DDBJ databases">
        <authorList>
            <person name="Zeman M."/>
            <person name="Kubasova T."/>
            <person name="Jahodarova E."/>
            <person name="Nykrynova M."/>
            <person name="Rychlik I."/>
        </authorList>
    </citation>
    <scope>NUCLEOTIDE SEQUENCE [LARGE SCALE GENOMIC DNA]</scope>
    <source>
        <strain evidence="3 4">154_Feed</strain>
    </source>
</reference>
<dbReference type="SUPFAM" id="SSF46785">
    <property type="entry name" value="Winged helix' DNA-binding domain"/>
    <property type="match status" value="1"/>
</dbReference>
<gene>
    <name evidence="3" type="ORF">QUW28_08245</name>
</gene>
<dbReference type="PANTHER" id="PTHR43428:SF1">
    <property type="entry name" value="ARSENATE REDUCTASE"/>
    <property type="match status" value="1"/>
</dbReference>
<dbReference type="InterPro" id="IPR036388">
    <property type="entry name" value="WH-like_DNA-bd_sf"/>
</dbReference>